<keyword evidence="2" id="KW-0472">Membrane</keyword>
<feature type="region of interest" description="Disordered" evidence="1">
    <location>
        <begin position="509"/>
        <end position="591"/>
    </location>
</feature>
<evidence type="ECO:0000313" key="4">
    <source>
        <dbReference type="EMBL" id="VEU35296.1"/>
    </source>
</evidence>
<feature type="compositionally biased region" description="Polar residues" evidence="1">
    <location>
        <begin position="555"/>
        <end position="567"/>
    </location>
</feature>
<feature type="compositionally biased region" description="Basic and acidic residues" evidence="1">
    <location>
        <begin position="509"/>
        <end position="519"/>
    </location>
</feature>
<evidence type="ECO:0000256" key="2">
    <source>
        <dbReference type="SAM" id="Phobius"/>
    </source>
</evidence>
<keyword evidence="2" id="KW-1133">Transmembrane helix</keyword>
<reference evidence="4 5" key="1">
    <citation type="submission" date="2019-01" db="EMBL/GenBank/DDBJ databases">
        <authorList>
            <person name="Ferrante I. M."/>
        </authorList>
    </citation>
    <scope>NUCLEOTIDE SEQUENCE [LARGE SCALE GENOMIC DNA]</scope>
    <source>
        <strain evidence="4 5">B856</strain>
    </source>
</reference>
<feature type="transmembrane region" description="Helical" evidence="2">
    <location>
        <begin position="795"/>
        <end position="815"/>
    </location>
</feature>
<name>A0A448YZU2_9STRA</name>
<feature type="region of interest" description="Disordered" evidence="1">
    <location>
        <begin position="287"/>
        <end position="344"/>
    </location>
</feature>
<gene>
    <name evidence="4" type="ORF">PSNMU_V1.4_AUG-EV-PASAV3_0020280</name>
</gene>
<dbReference type="GO" id="GO:0005886">
    <property type="term" value="C:plasma membrane"/>
    <property type="evidence" value="ECO:0007669"/>
    <property type="project" value="TreeGrafter"/>
</dbReference>
<evidence type="ECO:0000256" key="1">
    <source>
        <dbReference type="SAM" id="MobiDB-lite"/>
    </source>
</evidence>
<feature type="transmembrane region" description="Helical" evidence="2">
    <location>
        <begin position="747"/>
        <end position="768"/>
    </location>
</feature>
<organism evidence="4 5">
    <name type="scientific">Pseudo-nitzschia multistriata</name>
    <dbReference type="NCBI Taxonomy" id="183589"/>
    <lineage>
        <taxon>Eukaryota</taxon>
        <taxon>Sar</taxon>
        <taxon>Stramenopiles</taxon>
        <taxon>Ochrophyta</taxon>
        <taxon>Bacillariophyta</taxon>
        <taxon>Bacillariophyceae</taxon>
        <taxon>Bacillariophycidae</taxon>
        <taxon>Bacillariales</taxon>
        <taxon>Bacillariaceae</taxon>
        <taxon>Pseudo-nitzschia</taxon>
    </lineage>
</organism>
<feature type="compositionally biased region" description="Basic and acidic residues" evidence="1">
    <location>
        <begin position="287"/>
        <end position="300"/>
    </location>
</feature>
<dbReference type="PANTHER" id="PTHR13018:SF5">
    <property type="entry name" value="RE44586P"/>
    <property type="match status" value="1"/>
</dbReference>
<dbReference type="OrthoDB" id="2150324at2759"/>
<feature type="compositionally biased region" description="Basic and acidic residues" evidence="1">
    <location>
        <begin position="335"/>
        <end position="344"/>
    </location>
</feature>
<proteinExistence type="predicted"/>
<dbReference type="Proteomes" id="UP000291116">
    <property type="component" value="Unassembled WGS sequence"/>
</dbReference>
<dbReference type="Pfam" id="PF02714">
    <property type="entry name" value="RSN1_7TM"/>
    <property type="match status" value="1"/>
</dbReference>
<sequence length="822" mass="92098">MYTCYLLWHEWVQCLALRRVYYLESEHYEERLDELDDVRTNSDPENPFQKVRPPFLPHPELRETVPNISLYSALYKLPENLELKADPSCEKSLVELQLEAAVEFLDQCVPNQPGYTSSIAAITMLPDAKKLTKVWGKWYACGNKMRYLRYVKAQLERRREMKKAGQLGLHDILVAAPATMAKATVKATAETFDVVKDKAVEGMSTIKKYTTEKIGEGILAVKGLGNQDESIDEKETDLGDTEVFVSCREHAQSSQIEIMIKDIDDVFVSCKATNSCDSEYHRNEEDKVIGNDVKNEEKTNNDSNANTVLLDIEKGNSVRSASQQSPGDSANTQSHDLELGDATRSERVATKSAFDVVSGEMNADDKGKEEGKSFSSSKLAKTIVPGFNQESVGGHFEYDEFDPVTFAKWLGYSEETELEQVIDTLDIEQLSVYAREMSQSASNCCVYGCTPKTLSFLSIEQLEVLVEDTWTSAHEANAMLLLARANMFKEHQKREAEINTKIEVATSKKDDATNDEKSQSVKKTQSEDASTSRFSRKRPASSNLDLSSSKDERTASANPSDLPSNLDHNVLKMSGLRQRGKRAGRTQSTRAKYNVAQKLVTEINDISTPMREDAEDEIGHGAKKGVLDHPDYCVVTFTSRQAAIAGRQCLIDGKGTRAWAQVHSIPMHPLADAPPRTPCFCRGCCRPVTLTISNKEKRSRTTFTWTFYVLWCMVYTIPLTMVSQLLNPTLLAEVFPDVEVLQNPDTFFFKALAGISTGYIYTLFFSILPQIFKLLAFSEGSSSSKPQAEEYAMRFYWYFMLVTAFTGQSLVQMLLDGILQGA</sequence>
<feature type="compositionally biased region" description="Polar residues" evidence="1">
    <location>
        <begin position="317"/>
        <end position="334"/>
    </location>
</feature>
<evidence type="ECO:0000313" key="5">
    <source>
        <dbReference type="Proteomes" id="UP000291116"/>
    </source>
</evidence>
<feature type="compositionally biased region" description="Polar residues" evidence="1">
    <location>
        <begin position="521"/>
        <end position="533"/>
    </location>
</feature>
<evidence type="ECO:0000259" key="3">
    <source>
        <dbReference type="Pfam" id="PF02714"/>
    </source>
</evidence>
<dbReference type="InterPro" id="IPR003864">
    <property type="entry name" value="CSC1/OSCA1-like_7TM"/>
</dbReference>
<dbReference type="InterPro" id="IPR045122">
    <property type="entry name" value="Csc1-like"/>
</dbReference>
<feature type="domain" description="CSC1/OSCA1-like 7TM region" evidence="3">
    <location>
        <begin position="700"/>
        <end position="811"/>
    </location>
</feature>
<dbReference type="GO" id="GO:0005227">
    <property type="term" value="F:calcium-activated cation channel activity"/>
    <property type="evidence" value="ECO:0007669"/>
    <property type="project" value="InterPro"/>
</dbReference>
<dbReference type="EMBL" id="CAACVS010000055">
    <property type="protein sequence ID" value="VEU35296.1"/>
    <property type="molecule type" value="Genomic_DNA"/>
</dbReference>
<dbReference type="AlphaFoldDB" id="A0A448YZU2"/>
<feature type="transmembrane region" description="Helical" evidence="2">
    <location>
        <begin position="705"/>
        <end position="727"/>
    </location>
</feature>
<accession>A0A448YZU2</accession>
<keyword evidence="5" id="KW-1185">Reference proteome</keyword>
<protein>
    <recommendedName>
        <fullName evidence="3">CSC1/OSCA1-like 7TM region domain-containing protein</fullName>
    </recommendedName>
</protein>
<dbReference type="PANTHER" id="PTHR13018">
    <property type="entry name" value="PROBABLE MEMBRANE PROTEIN DUF221-RELATED"/>
    <property type="match status" value="1"/>
</dbReference>
<keyword evidence="2" id="KW-0812">Transmembrane</keyword>